<feature type="repeat" description="ANK" evidence="16">
    <location>
        <begin position="1237"/>
        <end position="1269"/>
    </location>
</feature>
<evidence type="ECO:0000313" key="18">
    <source>
        <dbReference type="EMBL" id="CAL1294212.1"/>
    </source>
</evidence>
<proteinExistence type="inferred from homology"/>
<dbReference type="InterPro" id="IPR019734">
    <property type="entry name" value="TPR_rpt"/>
</dbReference>
<dbReference type="InterPro" id="IPR002110">
    <property type="entry name" value="Ankyrin_rpt"/>
</dbReference>
<dbReference type="Pfam" id="PF13374">
    <property type="entry name" value="TPR_10"/>
    <property type="match status" value="1"/>
</dbReference>
<dbReference type="PANTHER" id="PTHR24198">
    <property type="entry name" value="ANKYRIN REPEAT AND PROTEIN KINASE DOMAIN-CONTAINING PROTEIN"/>
    <property type="match status" value="1"/>
</dbReference>
<feature type="compositionally biased region" description="Basic and acidic residues" evidence="17">
    <location>
        <begin position="1005"/>
        <end position="1024"/>
    </location>
</feature>
<name>A0AAV2BE39_9ARAC</name>
<keyword evidence="7" id="KW-0528">Neurotoxin</keyword>
<evidence type="ECO:0000256" key="9">
    <source>
        <dbReference type="ARBA" id="ARBA00023028"/>
    </source>
</evidence>
<organism evidence="18 19">
    <name type="scientific">Larinioides sclopetarius</name>
    <dbReference type="NCBI Taxonomy" id="280406"/>
    <lineage>
        <taxon>Eukaryota</taxon>
        <taxon>Metazoa</taxon>
        <taxon>Ecdysozoa</taxon>
        <taxon>Arthropoda</taxon>
        <taxon>Chelicerata</taxon>
        <taxon>Arachnida</taxon>
        <taxon>Araneae</taxon>
        <taxon>Araneomorphae</taxon>
        <taxon>Entelegynae</taxon>
        <taxon>Araneoidea</taxon>
        <taxon>Araneidae</taxon>
        <taxon>Larinioides</taxon>
    </lineage>
</organism>
<feature type="repeat" description="ANK" evidence="16">
    <location>
        <begin position="2184"/>
        <end position="2216"/>
    </location>
</feature>
<feature type="compositionally biased region" description="Polar residues" evidence="17">
    <location>
        <begin position="1025"/>
        <end position="1036"/>
    </location>
</feature>
<keyword evidence="3" id="KW-0268">Exocytosis</keyword>
<evidence type="ECO:0000256" key="15">
    <source>
        <dbReference type="ARBA" id="ARBA00049811"/>
    </source>
</evidence>
<keyword evidence="9" id="KW-0638">Presynaptic neurotoxin</keyword>
<dbReference type="PROSITE" id="PS50088">
    <property type="entry name" value="ANK_REPEAT"/>
    <property type="match status" value="21"/>
</dbReference>
<keyword evidence="12" id="KW-1053">Target membrane</keyword>
<evidence type="ECO:0000256" key="10">
    <source>
        <dbReference type="ARBA" id="ARBA00023043"/>
    </source>
</evidence>
<comment type="subunit">
    <text evidence="14">Homotetramer in membranes.</text>
</comment>
<dbReference type="SMART" id="SM00028">
    <property type="entry name" value="TPR"/>
    <property type="match status" value="5"/>
</dbReference>
<sequence length="2627" mass="299386">MEELSSVADVFPTRWCKRFFGNTQNLPLTSKSKEVLTKEFCECGEVSAKNFYCQILTEIKLAVSNDDLKNFRNLIDVLTTINTYKIPEKVHSYKLHAYEILGNINLIILACKSAALRVLEHLLLSDYFLYELPFLADKKSILPEATDEDGHNAFYYAIRSNITSLLKLLIEKWPNSYFEDNPDAMDDILSNEYNELMIKKVCLSQDMELHIKKMLVDFRFFQDNTVKKTTQNSIEIEDRKTLFMIRIDFVLEKIARIKDQFWSTETDGQFIVEAKFIAKNIHMLKSQFVETNFTYDQLPWGEMEFCLIIFIRACVNRFELDPLYHFVLNKERVLTHLQNFSDRLRVVKEEKLATLDFNEIPKLMLKRKDVIENEANAIFRNLYEDFAQVRDLYTLETIRKHVDLALSTDPTRKDGQLLIVRVLQVIGENFKSTLHSPKLTDETAQLLFSSLQSGTKDIICRLRDTLSHVEALSVRCEIEENAHSFFSDLQTDIAQMNKVLVNVIHKKKATIIKNVFNEIKECGSLESVKEILKRNQISAQSFEKELEESKNLNMIDMEQFETLISQLQMETDKGISFSKDVLRQTRDMIQGKHVQTYNDQSIAHIIMLLTYSLRNENSEPLPYETEEIVPFGVDIQLFHKVLADICFRNELKQIKSAFESVQWEQFTEIKKFLLRITEIENENPINVEDIEELSKLVAHLEAKNDKKLKYEKEIFDKIYSLIEAEKRRLKGMQEDFSDLVSVFMDVISMGTGEFSEVDLCNLIQNIKTKFSFLSQSPNLNIFMDQLYFILRSISSQMEPEISLGSASLRNTVITIFNFVEFRMGQIKLIKEFKHMLQSDQKTKHRKTKRFDKDMEDQFTGKLDLLESIAKDNHIDEISTEKLKFFEEDPKLKSLIEMLLLDSMTTLECLPNYLAHNPFYLDTAYPVVNGKNLRNHLAHGNTLVSVLIGDEFTNVFLNVKKSIATKFNVDEAKDQLKKTENQIGKKTKNDSTKLKNSQDKNVTTNVDKEQKKTERQKGNKAKSDLTKISQDRNSSTKIDQEENKTEKQIGKKTKSDLTKISQDRNSSTKRDQEENKTEKQIGKKTKSDLTKISQDRNSSAKIDQEENKTEKQIGKKTKSDPIKVTQDRNSSPNIDQEENKSDKRTGKKAKNNPFKSEKKQTATKVKNDPEKSKERQEYDKQIGKKIKNDPIKLKKLVERDVLNVKQQQELFIALSEGSMVKVIRSIRKGADIGGMDLNSWTSLHFAAKGPNLEVLRFVLHYNPDPNVRNLSLQTALHIAAIYGRSITVEYLIQVAKIPTDDRDIDGKTPLHHACENGRLNVAKCLLEHKAQTTSKDIFGYSPLHYAIANNHIEVSNFLMEKGYNTDAIIGPCGITALHTAAGKGLLDIIDSLLKKNADVESCSDMRIVPLHYAAKGGHVEVVKYLIEKGAKVEAESVDGLTPLHWAAEIGNKEVVDVLLLEGADVNATYLNGLSPLSFAVKGGHSLIAKVLLDNGASVETASFETNPLFFAAHLGHYECAEMLIQKANNTTKISALHEATINGHIDIVKLLAGKVSNINAAYNGTDFTALHIAASGGHTDIIKFLSDEGCDINLKAGGGKQRRTSISDFTESLIDEDLTISDNTGKGQTALHLSARNGHRDTVQLLLQLKADIGIKDDFGRTPLHIMINKDMEDILMEENVKVNIPDCGEFTALHLAASKGNMDFMDYCIRSGCEVNTTGTTGLTPLHIAVTWNQKQATKYLLDIGASIDLVSDEGYTAVGAAIERNNKELLDLLLDKQAKMSAEEEREYMLTSVRNGHEDIVDYLIIRNPENVAADPVNDRYPLHVAVQFGHINIVRRLLKELDKKEDIKMKEINLMNRRFMTPLLNAVALDFCEIAYLLLSKDADPNIPTIEGFMPIHMAIMKGCTKMLEILLKFNAKVLVDVPTGDSAIELAIQFNNLEHVEILLQRPEIDVNVKGFDGCTLLHKAASNGSLEIVKHLIDKKADANSKNSKGAKPIHYAALRGHPDILEYLMELGLSINEKGEKNWSLLHYAAAGNHSGICKFLLENNLDVNVTDAQGNTALHIAAEMGRIDVLHTLLQNQSHYDIRNQSNKTPLDVTKWENLRIKTSLTLIQNLFTAVQNNELEKTEMLLNEGMKFSEFGYSNIKNSKNNALIHYAARKGYEEIVNILLKYKANVNITSENGGTALHYACEFSHFKIARILLHNGANFEAPCKAKKIPIEYATDETIINFLKLMKEMYVRTQNGDTSVLEELKEIVDLDTVKAMLRAKNMDGRNLASVAIVSAYPKAEQFNELFQNDTLVPLKMAEIFYEQGQYKESLKQYNLILEKRTDLFGEDNPGVWDVQIKMAAIHIYQGDYDKALNLAEQVYEKRKHMLGEFRKETLAAKIHLALILGYKEQKQQVINILEEVSNRQREGLGLFHAETLTTLTYKMLLLYHTNTLEKALEVCEEILSAFNVCPQVSWWEWVVENTKGNILSKQGKLEEAMEVFVKIYERQKKMSGLFQSDISQTLYNIAVLYQLMGQEAQSLDVFKIVLNLQIFNLGSEHPNSLQTRYCIANVLFSQRKFYEALKIYEEDLEKRKTILGEDNPEIVQTQQRINFINFKLKSHFLEIDLKWKLETLPTLY</sequence>
<feature type="repeat" description="ANK" evidence="16">
    <location>
        <begin position="1960"/>
        <end position="1992"/>
    </location>
</feature>
<evidence type="ECO:0000256" key="7">
    <source>
        <dbReference type="ARBA" id="ARBA00022699"/>
    </source>
</evidence>
<dbReference type="InterPro" id="IPR011990">
    <property type="entry name" value="TPR-like_helical_dom_sf"/>
</dbReference>
<evidence type="ECO:0000256" key="4">
    <source>
        <dbReference type="ARBA" id="ARBA00022525"/>
    </source>
</evidence>
<dbReference type="SMART" id="SM00248">
    <property type="entry name" value="ANK"/>
    <property type="match status" value="29"/>
</dbReference>
<feature type="repeat" description="ANK" evidence="16">
    <location>
        <begin position="1993"/>
        <end position="2025"/>
    </location>
</feature>
<feature type="repeat" description="ANK" evidence="16">
    <location>
        <begin position="2151"/>
        <end position="2183"/>
    </location>
</feature>
<feature type="repeat" description="ANK" evidence="16">
    <location>
        <begin position="1371"/>
        <end position="1403"/>
    </location>
</feature>
<evidence type="ECO:0000256" key="14">
    <source>
        <dbReference type="ARBA" id="ARBA00049715"/>
    </source>
</evidence>
<dbReference type="Pfam" id="PF00023">
    <property type="entry name" value="Ank"/>
    <property type="match status" value="1"/>
</dbReference>
<evidence type="ECO:0000256" key="8">
    <source>
        <dbReference type="ARBA" id="ARBA00022737"/>
    </source>
</evidence>
<comment type="caution">
    <text evidence="18">The sequence shown here is derived from an EMBL/GenBank/DDBJ whole genome shotgun (WGS) entry which is preliminary data.</text>
</comment>
<evidence type="ECO:0000313" key="19">
    <source>
        <dbReference type="Proteomes" id="UP001497382"/>
    </source>
</evidence>
<feature type="compositionally biased region" description="Basic and acidic residues" evidence="17">
    <location>
        <begin position="1154"/>
        <end position="1182"/>
    </location>
</feature>
<feature type="repeat" description="ANK" evidence="16">
    <location>
        <begin position="1337"/>
        <end position="1366"/>
    </location>
</feature>
<protein>
    <recommendedName>
        <fullName evidence="15">Alpha-latrotoxin</fullName>
    </recommendedName>
</protein>
<dbReference type="Pfam" id="PF13424">
    <property type="entry name" value="TPR_12"/>
    <property type="match status" value="1"/>
</dbReference>
<feature type="region of interest" description="Disordered" evidence="17">
    <location>
        <begin position="979"/>
        <end position="1182"/>
    </location>
</feature>
<keyword evidence="11" id="KW-0472">Membrane</keyword>
<keyword evidence="8" id="KW-0677">Repeat</keyword>
<evidence type="ECO:0000256" key="11">
    <source>
        <dbReference type="ARBA" id="ARBA00023136"/>
    </source>
</evidence>
<evidence type="ECO:0000256" key="13">
    <source>
        <dbReference type="ARBA" id="ARBA00049657"/>
    </source>
</evidence>
<dbReference type="GO" id="GO:0044218">
    <property type="term" value="C:other organism cell membrane"/>
    <property type="evidence" value="ECO:0007669"/>
    <property type="project" value="UniProtKB-KW"/>
</dbReference>
<feature type="compositionally biased region" description="Basic and acidic residues" evidence="17">
    <location>
        <begin position="1065"/>
        <end position="1088"/>
    </location>
</feature>
<feature type="compositionally biased region" description="Basic and acidic residues" evidence="17">
    <location>
        <begin position="1101"/>
        <end position="1120"/>
    </location>
</feature>
<keyword evidence="19" id="KW-1185">Reference proteome</keyword>
<evidence type="ECO:0000256" key="16">
    <source>
        <dbReference type="PROSITE-ProRule" id="PRU00023"/>
    </source>
</evidence>
<feature type="repeat" description="ANK" evidence="16">
    <location>
        <begin position="1437"/>
        <end position="1469"/>
    </location>
</feature>
<dbReference type="GO" id="GO:0090729">
    <property type="term" value="F:toxin activity"/>
    <property type="evidence" value="ECO:0007669"/>
    <property type="project" value="UniProtKB-KW"/>
</dbReference>
<dbReference type="Gene3D" id="1.25.40.10">
    <property type="entry name" value="Tetratricopeptide repeat domain"/>
    <property type="match status" value="2"/>
</dbReference>
<dbReference type="Gene3D" id="1.25.40.20">
    <property type="entry name" value="Ankyrin repeat-containing domain"/>
    <property type="match status" value="7"/>
</dbReference>
<feature type="repeat" description="ANK" evidence="16">
    <location>
        <begin position="2059"/>
        <end position="2091"/>
    </location>
</feature>
<reference evidence="18 19" key="1">
    <citation type="submission" date="2024-04" db="EMBL/GenBank/DDBJ databases">
        <authorList>
            <person name="Rising A."/>
            <person name="Reimegard J."/>
            <person name="Sonavane S."/>
            <person name="Akerstrom W."/>
            <person name="Nylinder S."/>
            <person name="Hedman E."/>
            <person name="Kallberg Y."/>
        </authorList>
    </citation>
    <scope>NUCLEOTIDE SEQUENCE [LARGE SCALE GENOMIC DNA]</scope>
</reference>
<evidence type="ECO:0000256" key="12">
    <source>
        <dbReference type="ARBA" id="ARBA00023298"/>
    </source>
</evidence>
<dbReference type="GO" id="GO:0005576">
    <property type="term" value="C:extracellular region"/>
    <property type="evidence" value="ECO:0007669"/>
    <property type="project" value="UniProtKB-SubCell"/>
</dbReference>
<comment type="subcellular location">
    <subcellularLocation>
        <location evidence="2">Secreted</location>
    </subcellularLocation>
    <subcellularLocation>
        <location evidence="1">Target cell membrane</location>
    </subcellularLocation>
</comment>
<keyword evidence="6" id="KW-0800">Toxin</keyword>
<dbReference type="Pfam" id="PF12796">
    <property type="entry name" value="Ank_2"/>
    <property type="match status" value="10"/>
</dbReference>
<feature type="repeat" description="ANK" evidence="16">
    <location>
        <begin position="1688"/>
        <end position="1720"/>
    </location>
</feature>
<dbReference type="InterPro" id="IPR036770">
    <property type="entry name" value="Ankyrin_rpt-contain_sf"/>
</dbReference>
<feature type="repeat" description="ANK" evidence="16">
    <location>
        <begin position="1564"/>
        <end position="1596"/>
    </location>
</feature>
<evidence type="ECO:0000256" key="2">
    <source>
        <dbReference type="ARBA" id="ARBA00004613"/>
    </source>
</evidence>
<feature type="repeat" description="ANK" evidence="16">
    <location>
        <begin position="1721"/>
        <end position="1753"/>
    </location>
</feature>
<feature type="repeat" description="ANK" evidence="16">
    <location>
        <begin position="1304"/>
        <end position="1336"/>
    </location>
</feature>
<accession>A0AAV2BE39</accession>
<feature type="compositionally biased region" description="Polar residues" evidence="17">
    <location>
        <begin position="1089"/>
        <end position="1100"/>
    </location>
</feature>
<feature type="repeat" description="ANK" evidence="16">
    <location>
        <begin position="1470"/>
        <end position="1502"/>
    </location>
</feature>
<evidence type="ECO:0000256" key="5">
    <source>
        <dbReference type="ARBA" id="ARBA00022537"/>
    </source>
</evidence>
<evidence type="ECO:0000256" key="17">
    <source>
        <dbReference type="SAM" id="MobiDB-lite"/>
    </source>
</evidence>
<dbReference type="PANTHER" id="PTHR24198:SF165">
    <property type="entry name" value="ANKYRIN REPEAT-CONTAINING PROTEIN-RELATED"/>
    <property type="match status" value="1"/>
</dbReference>
<feature type="repeat" description="ANK" evidence="16">
    <location>
        <begin position="1893"/>
        <end position="1920"/>
    </location>
</feature>
<feature type="compositionally biased region" description="Basic and acidic residues" evidence="17">
    <location>
        <begin position="1037"/>
        <end position="1056"/>
    </location>
</feature>
<feature type="repeat" description="ANK" evidence="16">
    <location>
        <begin position="1530"/>
        <end position="1562"/>
    </location>
</feature>
<dbReference type="SUPFAM" id="SSF48403">
    <property type="entry name" value="Ankyrin repeat"/>
    <property type="match status" value="3"/>
</dbReference>
<evidence type="ECO:0000256" key="6">
    <source>
        <dbReference type="ARBA" id="ARBA00022656"/>
    </source>
</evidence>
<dbReference type="EMBL" id="CAXIEN010000340">
    <property type="protein sequence ID" value="CAL1294212.1"/>
    <property type="molecule type" value="Genomic_DNA"/>
</dbReference>
<comment type="similarity">
    <text evidence="13">Belongs to the cationic peptide 01 (latrotoxin) family. 03 (alpha-latrotoxin) subfamily.</text>
</comment>
<keyword evidence="4" id="KW-0964">Secreted</keyword>
<feature type="repeat" description="ANK" evidence="16">
    <location>
        <begin position="1754"/>
        <end position="1786"/>
    </location>
</feature>
<keyword evidence="5" id="KW-1052">Target cell membrane</keyword>
<dbReference type="Proteomes" id="UP001497382">
    <property type="component" value="Unassembled WGS sequence"/>
</dbReference>
<feature type="repeat" description="ANK" evidence="16">
    <location>
        <begin position="1819"/>
        <end position="1841"/>
    </location>
</feature>
<dbReference type="SUPFAM" id="SSF48452">
    <property type="entry name" value="TPR-like"/>
    <property type="match status" value="1"/>
</dbReference>
<evidence type="ECO:0000256" key="3">
    <source>
        <dbReference type="ARBA" id="ARBA00022483"/>
    </source>
</evidence>
<evidence type="ECO:0000256" key="1">
    <source>
        <dbReference type="ARBA" id="ARBA00004175"/>
    </source>
</evidence>
<keyword evidence="10 16" id="KW-0040">ANK repeat</keyword>
<dbReference type="PRINTS" id="PR01415">
    <property type="entry name" value="ANKYRIN"/>
</dbReference>
<feature type="repeat" description="ANK" evidence="16">
    <location>
        <begin position="1625"/>
        <end position="1657"/>
    </location>
</feature>
<feature type="compositionally biased region" description="Basic and acidic residues" evidence="17">
    <location>
        <begin position="986"/>
        <end position="997"/>
    </location>
</feature>
<feature type="repeat" description="ANK" evidence="16">
    <location>
        <begin position="1404"/>
        <end position="1436"/>
    </location>
</feature>
<feature type="repeat" description="ANK" evidence="16">
    <location>
        <begin position="2026"/>
        <end position="2058"/>
    </location>
</feature>
<dbReference type="GO" id="GO:0006887">
    <property type="term" value="P:exocytosis"/>
    <property type="evidence" value="ECO:0007669"/>
    <property type="project" value="UniProtKB-KW"/>
</dbReference>
<dbReference type="PROSITE" id="PS50297">
    <property type="entry name" value="ANK_REP_REGION"/>
    <property type="match status" value="19"/>
</dbReference>
<dbReference type="GO" id="GO:0044231">
    <property type="term" value="C:host cell presynaptic membrane"/>
    <property type="evidence" value="ECO:0007669"/>
    <property type="project" value="UniProtKB-KW"/>
</dbReference>
<gene>
    <name evidence="18" type="ORF">LARSCL_LOCUS18593</name>
</gene>